<organism evidence="2">
    <name type="scientific">Tanacetum cinerariifolium</name>
    <name type="common">Dalmatian daisy</name>
    <name type="synonym">Chrysanthemum cinerariifolium</name>
    <dbReference type="NCBI Taxonomy" id="118510"/>
    <lineage>
        <taxon>Eukaryota</taxon>
        <taxon>Viridiplantae</taxon>
        <taxon>Streptophyta</taxon>
        <taxon>Embryophyta</taxon>
        <taxon>Tracheophyta</taxon>
        <taxon>Spermatophyta</taxon>
        <taxon>Magnoliopsida</taxon>
        <taxon>eudicotyledons</taxon>
        <taxon>Gunneridae</taxon>
        <taxon>Pentapetalae</taxon>
        <taxon>asterids</taxon>
        <taxon>campanulids</taxon>
        <taxon>Asterales</taxon>
        <taxon>Asteraceae</taxon>
        <taxon>Asteroideae</taxon>
        <taxon>Anthemideae</taxon>
        <taxon>Anthemidinae</taxon>
        <taxon>Tanacetum</taxon>
    </lineage>
</organism>
<proteinExistence type="predicted"/>
<evidence type="ECO:0000313" key="2">
    <source>
        <dbReference type="EMBL" id="GEZ85779.1"/>
    </source>
</evidence>
<name>A0A699IU30_TANCI</name>
<evidence type="ECO:0000256" key="1">
    <source>
        <dbReference type="SAM" id="MobiDB-lite"/>
    </source>
</evidence>
<dbReference type="AlphaFoldDB" id="A0A699IU30"/>
<protein>
    <submittedName>
        <fullName evidence="2">Copia protein</fullName>
    </submittedName>
</protein>
<dbReference type="EMBL" id="BKCJ010333217">
    <property type="protein sequence ID" value="GEZ85779.1"/>
    <property type="molecule type" value="Genomic_DNA"/>
</dbReference>
<accession>A0A699IU30</accession>
<sequence>MADVNVNAPADQAPTMAPPTRFERPRAPVLQILWGVVNQAYIDYAKRIWEEFTQSIHTFIEDKKNLAQHTHGKKKATLIVIMSIRFTKLIIYYLQRKHKFHPRPDSPLHLPNEEHVLGYLKFSAKGTKRKVFGMPIPGNLITGDIQDVDHAGCQDTRRSTSESAQFLGDKLVSWSSKKQKSTVISTTEAEYISMSECCAQILLMRSQPTDYDFVFNKISCIVTIAVPLLSAAIMSNTLDYQLANIFTKALPRELFEFLLPHLGMKSMPLATLKRLQEEEGE</sequence>
<dbReference type="PANTHER" id="PTHR11439">
    <property type="entry name" value="GAG-POL-RELATED RETROTRANSPOSON"/>
    <property type="match status" value="1"/>
</dbReference>
<gene>
    <name evidence="2" type="ORF">Tci_557752</name>
</gene>
<feature type="region of interest" description="Disordered" evidence="1">
    <location>
        <begin position="1"/>
        <end position="21"/>
    </location>
</feature>
<dbReference type="PANTHER" id="PTHR11439:SF509">
    <property type="entry name" value="RNA-DIRECTED DNA POLYMERASE"/>
    <property type="match status" value="1"/>
</dbReference>
<comment type="caution">
    <text evidence="2">The sequence shown here is derived from an EMBL/GenBank/DDBJ whole genome shotgun (WGS) entry which is preliminary data.</text>
</comment>
<dbReference type="CDD" id="cd09272">
    <property type="entry name" value="RNase_HI_RT_Ty1"/>
    <property type="match status" value="1"/>
</dbReference>
<reference evidence="2" key="1">
    <citation type="journal article" date="2019" name="Sci. Rep.">
        <title>Draft genome of Tanacetum cinerariifolium, the natural source of mosquito coil.</title>
        <authorList>
            <person name="Yamashiro T."/>
            <person name="Shiraishi A."/>
            <person name="Satake H."/>
            <person name="Nakayama K."/>
        </authorList>
    </citation>
    <scope>NUCLEOTIDE SEQUENCE</scope>
</reference>